<accession>A0AAW7IJ79</accession>
<gene>
    <name evidence="1" type="ORF">QUF89_22695</name>
</gene>
<dbReference type="AlphaFoldDB" id="A0AAW7IJ79"/>
<proteinExistence type="predicted"/>
<organism evidence="1 2">
    <name type="scientific">Peribacillus simplex</name>
    <dbReference type="NCBI Taxonomy" id="1478"/>
    <lineage>
        <taxon>Bacteria</taxon>
        <taxon>Bacillati</taxon>
        <taxon>Bacillota</taxon>
        <taxon>Bacilli</taxon>
        <taxon>Bacillales</taxon>
        <taxon>Bacillaceae</taxon>
        <taxon>Peribacillus</taxon>
    </lineage>
</organism>
<comment type="caution">
    <text evidence="1">The sequence shown here is derived from an EMBL/GenBank/DDBJ whole genome shotgun (WGS) entry which is preliminary data.</text>
</comment>
<reference evidence="1" key="1">
    <citation type="submission" date="2023-06" db="EMBL/GenBank/DDBJ databases">
        <title>Comparative genomics of Bacillaceae isolates and their secondary metabolite potential.</title>
        <authorList>
            <person name="Song L."/>
            <person name="Nielsen L.J."/>
            <person name="Mohite O."/>
            <person name="Xu X."/>
            <person name="Weber T."/>
            <person name="Kovacs A.T."/>
        </authorList>
    </citation>
    <scope>NUCLEOTIDE SEQUENCE</scope>
    <source>
        <strain evidence="1">D8_B_37</strain>
    </source>
</reference>
<protein>
    <submittedName>
        <fullName evidence="1">Uncharacterized protein</fullName>
    </submittedName>
</protein>
<evidence type="ECO:0000313" key="2">
    <source>
        <dbReference type="Proteomes" id="UP001234602"/>
    </source>
</evidence>
<name>A0AAW7IJ79_9BACI</name>
<dbReference type="RefSeq" id="WP_289320851.1">
    <property type="nucleotide sequence ID" value="NZ_JAUCEY010000008.1"/>
</dbReference>
<sequence>MNCRLSTLMAGTAFIHSAGLVPLANESAYYAGKLPTFRVVKKEFPIQTGCDLDAI</sequence>
<dbReference type="Proteomes" id="UP001234602">
    <property type="component" value="Unassembled WGS sequence"/>
</dbReference>
<evidence type="ECO:0000313" key="1">
    <source>
        <dbReference type="EMBL" id="MDM5454928.1"/>
    </source>
</evidence>
<dbReference type="EMBL" id="JAUCEY010000008">
    <property type="protein sequence ID" value="MDM5454928.1"/>
    <property type="molecule type" value="Genomic_DNA"/>
</dbReference>